<feature type="compositionally biased region" description="Pro residues" evidence="1">
    <location>
        <begin position="73"/>
        <end position="87"/>
    </location>
</feature>
<evidence type="ECO:0000313" key="3">
    <source>
        <dbReference type="Proteomes" id="UP000214646"/>
    </source>
</evidence>
<reference evidence="3" key="1">
    <citation type="submission" date="2017-06" db="EMBL/GenBank/DDBJ databases">
        <title>Genome analysis of Fimbriiglobus ruber SP5, the first member of the order Planctomycetales with confirmed chitinolytic capability.</title>
        <authorList>
            <person name="Ravin N.V."/>
            <person name="Rakitin A.L."/>
            <person name="Ivanova A.A."/>
            <person name="Beletsky A.V."/>
            <person name="Kulichevskaya I.S."/>
            <person name="Mardanov A.V."/>
            <person name="Dedysh S.N."/>
        </authorList>
    </citation>
    <scope>NUCLEOTIDE SEQUENCE [LARGE SCALE GENOMIC DNA]</scope>
    <source>
        <strain evidence="3">SP5</strain>
    </source>
</reference>
<proteinExistence type="predicted"/>
<comment type="caution">
    <text evidence="2">The sequence shown here is derived from an EMBL/GenBank/DDBJ whole genome shotgun (WGS) entry which is preliminary data.</text>
</comment>
<sequence>MEGSTVGKAKELPADTDLVTNPSNGQEKGHPDESKRPSNPQKLDTAYGSTCNESDIVTLTLAEQPKTIDLSPPNSPPSAMPGIPAIP</sequence>
<organism evidence="2 3">
    <name type="scientific">Fimbriiglobus ruber</name>
    <dbReference type="NCBI Taxonomy" id="1908690"/>
    <lineage>
        <taxon>Bacteria</taxon>
        <taxon>Pseudomonadati</taxon>
        <taxon>Planctomycetota</taxon>
        <taxon>Planctomycetia</taxon>
        <taxon>Gemmatales</taxon>
        <taxon>Gemmataceae</taxon>
        <taxon>Fimbriiglobus</taxon>
    </lineage>
</organism>
<gene>
    <name evidence="2" type="ORF">FRUB_10037</name>
</gene>
<feature type="compositionally biased region" description="Basic and acidic residues" evidence="1">
    <location>
        <begin position="27"/>
        <end position="36"/>
    </location>
</feature>
<accession>A0A225DFM3</accession>
<feature type="compositionally biased region" description="Polar residues" evidence="1">
    <location>
        <begin position="37"/>
        <end position="50"/>
    </location>
</feature>
<dbReference type="AlphaFoldDB" id="A0A225DFM3"/>
<dbReference type="EMBL" id="NIDE01000019">
    <property type="protein sequence ID" value="OWK35195.1"/>
    <property type="molecule type" value="Genomic_DNA"/>
</dbReference>
<feature type="region of interest" description="Disordered" evidence="1">
    <location>
        <begin position="1"/>
        <end position="50"/>
    </location>
</feature>
<dbReference type="Proteomes" id="UP000214646">
    <property type="component" value="Unassembled WGS sequence"/>
</dbReference>
<evidence type="ECO:0000256" key="1">
    <source>
        <dbReference type="SAM" id="MobiDB-lite"/>
    </source>
</evidence>
<feature type="region of interest" description="Disordered" evidence="1">
    <location>
        <begin position="63"/>
        <end position="87"/>
    </location>
</feature>
<name>A0A225DFM3_9BACT</name>
<evidence type="ECO:0000313" key="2">
    <source>
        <dbReference type="EMBL" id="OWK35195.1"/>
    </source>
</evidence>
<protein>
    <submittedName>
        <fullName evidence="2">Uncharacterized protein</fullName>
    </submittedName>
</protein>
<keyword evidence="3" id="KW-1185">Reference proteome</keyword>